<evidence type="ECO:0000313" key="5">
    <source>
        <dbReference type="Proteomes" id="UP001169063"/>
    </source>
</evidence>
<protein>
    <submittedName>
        <fullName evidence="4">RNA methyltransferase</fullName>
    </submittedName>
</protein>
<dbReference type="PANTHER" id="PTHR43191">
    <property type="entry name" value="RRNA METHYLTRANSFERASE 3"/>
    <property type="match status" value="1"/>
</dbReference>
<dbReference type="GO" id="GO:0032259">
    <property type="term" value="P:methylation"/>
    <property type="evidence" value="ECO:0007669"/>
    <property type="project" value="UniProtKB-KW"/>
</dbReference>
<dbReference type="InterPro" id="IPR029026">
    <property type="entry name" value="tRNA_m1G_MTases_N"/>
</dbReference>
<evidence type="ECO:0000256" key="1">
    <source>
        <dbReference type="ARBA" id="ARBA00022603"/>
    </source>
</evidence>
<dbReference type="GO" id="GO:0008168">
    <property type="term" value="F:methyltransferase activity"/>
    <property type="evidence" value="ECO:0007669"/>
    <property type="project" value="UniProtKB-KW"/>
</dbReference>
<organism evidence="4 5">
    <name type="scientific">Peiella sedimenti</name>
    <dbReference type="NCBI Taxonomy" id="3061083"/>
    <lineage>
        <taxon>Bacteria</taxon>
        <taxon>Pseudomonadati</taxon>
        <taxon>Pseudomonadota</taxon>
        <taxon>Alphaproteobacteria</taxon>
        <taxon>Caulobacterales</taxon>
        <taxon>Caulobacteraceae</taxon>
        <taxon>Peiella</taxon>
    </lineage>
</organism>
<dbReference type="InterPro" id="IPR029028">
    <property type="entry name" value="Alpha/beta_knot_MTases"/>
</dbReference>
<dbReference type="SUPFAM" id="SSF55315">
    <property type="entry name" value="L30e-like"/>
    <property type="match status" value="1"/>
</dbReference>
<evidence type="ECO:0000256" key="2">
    <source>
        <dbReference type="ARBA" id="ARBA00022679"/>
    </source>
</evidence>
<gene>
    <name evidence="4" type="ORF">Q0812_09795</name>
</gene>
<evidence type="ECO:0000259" key="3">
    <source>
        <dbReference type="Pfam" id="PF00588"/>
    </source>
</evidence>
<dbReference type="RefSeq" id="WP_302110153.1">
    <property type="nucleotide sequence ID" value="NZ_JAUKTR010000004.1"/>
</dbReference>
<dbReference type="Proteomes" id="UP001169063">
    <property type="component" value="Unassembled WGS sequence"/>
</dbReference>
<sequence>MIRIDAADDPRVAAFTRIRERDLTSRDGCFIAEGEVVLTGLLQRSSFLIQAVLLAERHEQRLGAAVQAATAAPVYLAGQQTLDGIAGFPLHRGVLALCRKPEPVSAADLLGTAPADAVVACAFGLSNHDNIGGLFRNAAAFGAHAVLLDGRCGDPFYRKAIRVSAGAALTTPHAVVEDELDLIAGLKSAGFRLLALSPAGRSSLRQVRPAGRVALLLGAEGPGLSDAVMSRAETVRIEMAPGVDSLNVATAAAVALHHLSGRVEA</sequence>
<keyword evidence="1 4" id="KW-0489">Methyltransferase</keyword>
<dbReference type="Pfam" id="PF00588">
    <property type="entry name" value="SpoU_methylase"/>
    <property type="match status" value="1"/>
</dbReference>
<dbReference type="Gene3D" id="3.40.1280.10">
    <property type="match status" value="1"/>
</dbReference>
<dbReference type="SUPFAM" id="SSF75217">
    <property type="entry name" value="alpha/beta knot"/>
    <property type="match status" value="1"/>
</dbReference>
<dbReference type="InterPro" id="IPR001537">
    <property type="entry name" value="SpoU_MeTrfase"/>
</dbReference>
<reference evidence="4" key="1">
    <citation type="submission" date="2023-07" db="EMBL/GenBank/DDBJ databases">
        <title>Brevundimonas soil sp. nov., isolated from the soil of chemical plant.</title>
        <authorList>
            <person name="Wu N."/>
        </authorList>
    </citation>
    <scope>NUCLEOTIDE SEQUENCE</scope>
    <source>
        <strain evidence="4">XZ-24</strain>
    </source>
</reference>
<feature type="domain" description="tRNA/rRNA methyltransferase SpoU type" evidence="3">
    <location>
        <begin position="122"/>
        <end position="257"/>
    </location>
</feature>
<dbReference type="EMBL" id="JAUKTR010000004">
    <property type="protein sequence ID" value="MDO1559718.1"/>
    <property type="molecule type" value="Genomic_DNA"/>
</dbReference>
<accession>A0ABT8SPY2</accession>
<comment type="caution">
    <text evidence="4">The sequence shown here is derived from an EMBL/GenBank/DDBJ whole genome shotgun (WGS) entry which is preliminary data.</text>
</comment>
<dbReference type="InterPro" id="IPR029064">
    <property type="entry name" value="Ribosomal_eL30-like_sf"/>
</dbReference>
<proteinExistence type="predicted"/>
<evidence type="ECO:0000313" key="4">
    <source>
        <dbReference type="EMBL" id="MDO1559718.1"/>
    </source>
</evidence>
<dbReference type="PANTHER" id="PTHR43191:SF12">
    <property type="entry name" value="RRNA METHYLASE"/>
    <property type="match status" value="1"/>
</dbReference>
<dbReference type="InterPro" id="IPR051259">
    <property type="entry name" value="rRNA_Methyltransferase"/>
</dbReference>
<keyword evidence="2" id="KW-0808">Transferase</keyword>
<name>A0ABT8SPY2_9CAUL</name>
<dbReference type="CDD" id="cd18095">
    <property type="entry name" value="SpoU-like_rRNA-MTase"/>
    <property type="match status" value="1"/>
</dbReference>
<dbReference type="Gene3D" id="3.30.1330.30">
    <property type="match status" value="1"/>
</dbReference>
<keyword evidence="5" id="KW-1185">Reference proteome</keyword>